<keyword evidence="8" id="KW-1185">Reference proteome</keyword>
<dbReference type="PANTHER" id="PTHR23023">
    <property type="entry name" value="DIMETHYLANILINE MONOOXYGENASE"/>
    <property type="match status" value="1"/>
</dbReference>
<dbReference type="GO" id="GO:0050661">
    <property type="term" value="F:NADP binding"/>
    <property type="evidence" value="ECO:0007669"/>
    <property type="project" value="InterPro"/>
</dbReference>
<accession>A0AAD4NCF6</accession>
<keyword evidence="5 6" id="KW-0560">Oxidoreductase</keyword>
<keyword evidence="6 7" id="KW-0503">Monooxygenase</keyword>
<evidence type="ECO:0000256" key="1">
    <source>
        <dbReference type="ARBA" id="ARBA00009183"/>
    </source>
</evidence>
<dbReference type="InterPro" id="IPR036188">
    <property type="entry name" value="FAD/NAD-bd_sf"/>
</dbReference>
<reference evidence="7" key="1">
    <citation type="submission" date="2022-01" db="EMBL/GenBank/DDBJ databases">
        <title>Genome Sequence Resource for Two Populations of Ditylenchus destructor, the Migratory Endoparasitic Phytonematode.</title>
        <authorList>
            <person name="Zhang H."/>
            <person name="Lin R."/>
            <person name="Xie B."/>
        </authorList>
    </citation>
    <scope>NUCLEOTIDE SEQUENCE</scope>
    <source>
        <strain evidence="7">BazhouSP</strain>
    </source>
</reference>
<keyword evidence="4" id="KW-0521">NADP</keyword>
<dbReference type="PRINTS" id="PR00370">
    <property type="entry name" value="FMOXYGENASE"/>
</dbReference>
<dbReference type="EC" id="1.-.-.-" evidence="6"/>
<dbReference type="Gene3D" id="3.50.50.60">
    <property type="entry name" value="FAD/NAD(P)-binding domain"/>
    <property type="match status" value="2"/>
</dbReference>
<keyword evidence="2 6" id="KW-0285">Flavoprotein</keyword>
<dbReference type="AlphaFoldDB" id="A0AAD4NCF6"/>
<evidence type="ECO:0000313" key="8">
    <source>
        <dbReference type="Proteomes" id="UP001201812"/>
    </source>
</evidence>
<dbReference type="GO" id="GO:0050660">
    <property type="term" value="F:flavin adenine dinucleotide binding"/>
    <property type="evidence" value="ECO:0007669"/>
    <property type="project" value="InterPro"/>
</dbReference>
<evidence type="ECO:0000256" key="2">
    <source>
        <dbReference type="ARBA" id="ARBA00022630"/>
    </source>
</evidence>
<sequence>MTAEKSVCIIGAGPAGLCTAKCCISTEAGGGNINVTIFEQNKRLGGTWVYDGEEDAAEKHSSMYENLITNRAREVMAYMGFPFKDSSSLTSPSFITRQEVLSYLDEYSQPTQHLIQYNTKVLAIERDKVSEKWKVNVKKVVDRKSQNEDGLAKCQEMEEHIFDAVFVCNGHFTVPRTPSFAEKYKKPAIHCHYYRRPSDYNGKTVAVVGAGPSGCDICLQLAECAKKVYLIHRNPSPMNTSFGPLPPNCEEVPSAIDADTDALILADGRRLNDADWAIYCVGYKYDLPFFSQHNVELKGVDNSESLIRTPGDGAMISPLFAHCIHMKYWDSLFFVGLNFECLHFIVSELQARLALAFMNHRLTKEKLKDDFDEFEEKRCSQLKTINAPLKFYHRLAAEQWNHYDWMRQLVNTANEPFPHIKPIPEVPLVVRRIYDDVSNQRQSNLQNFKKISYKVEDEENFSCIQF</sequence>
<name>A0AAD4NCF6_9BILA</name>
<organism evidence="7 8">
    <name type="scientific">Ditylenchus destructor</name>
    <dbReference type="NCBI Taxonomy" id="166010"/>
    <lineage>
        <taxon>Eukaryota</taxon>
        <taxon>Metazoa</taxon>
        <taxon>Ecdysozoa</taxon>
        <taxon>Nematoda</taxon>
        <taxon>Chromadorea</taxon>
        <taxon>Rhabditida</taxon>
        <taxon>Tylenchina</taxon>
        <taxon>Tylenchomorpha</taxon>
        <taxon>Sphaerularioidea</taxon>
        <taxon>Anguinidae</taxon>
        <taxon>Anguininae</taxon>
        <taxon>Ditylenchus</taxon>
    </lineage>
</organism>
<evidence type="ECO:0000313" key="7">
    <source>
        <dbReference type="EMBL" id="KAI1726399.1"/>
    </source>
</evidence>
<evidence type="ECO:0000256" key="6">
    <source>
        <dbReference type="RuleBase" id="RU361177"/>
    </source>
</evidence>
<evidence type="ECO:0000256" key="5">
    <source>
        <dbReference type="ARBA" id="ARBA00023002"/>
    </source>
</evidence>
<dbReference type="Proteomes" id="UP001201812">
    <property type="component" value="Unassembled WGS sequence"/>
</dbReference>
<dbReference type="SUPFAM" id="SSF51905">
    <property type="entry name" value="FAD/NAD(P)-binding domain"/>
    <property type="match status" value="2"/>
</dbReference>
<comment type="caution">
    <text evidence="7">The sequence shown here is derived from an EMBL/GenBank/DDBJ whole genome shotgun (WGS) entry which is preliminary data.</text>
</comment>
<comment type="cofactor">
    <cofactor evidence="6">
        <name>FAD</name>
        <dbReference type="ChEBI" id="CHEBI:57692"/>
    </cofactor>
</comment>
<dbReference type="InterPro" id="IPR020946">
    <property type="entry name" value="Flavin_mOase-like"/>
</dbReference>
<dbReference type="InterPro" id="IPR050346">
    <property type="entry name" value="FMO-like"/>
</dbReference>
<dbReference type="EMBL" id="JAKKPZ010000002">
    <property type="protein sequence ID" value="KAI1726399.1"/>
    <property type="molecule type" value="Genomic_DNA"/>
</dbReference>
<protein>
    <recommendedName>
        <fullName evidence="6">Flavin-containing monooxygenase</fullName>
        <ecNumber evidence="6">1.-.-.-</ecNumber>
    </recommendedName>
</protein>
<dbReference type="GO" id="GO:0004499">
    <property type="term" value="F:N,N-dimethylaniline monooxygenase activity"/>
    <property type="evidence" value="ECO:0007669"/>
    <property type="project" value="InterPro"/>
</dbReference>
<dbReference type="InterPro" id="IPR000960">
    <property type="entry name" value="Flavin_mOase"/>
</dbReference>
<evidence type="ECO:0000256" key="3">
    <source>
        <dbReference type="ARBA" id="ARBA00022827"/>
    </source>
</evidence>
<keyword evidence="3 6" id="KW-0274">FAD</keyword>
<gene>
    <name evidence="7" type="ORF">DdX_03119</name>
</gene>
<comment type="similarity">
    <text evidence="1 6">Belongs to the FMO family.</text>
</comment>
<evidence type="ECO:0000256" key="4">
    <source>
        <dbReference type="ARBA" id="ARBA00022857"/>
    </source>
</evidence>
<proteinExistence type="inferred from homology"/>
<dbReference type="Pfam" id="PF00743">
    <property type="entry name" value="FMO-like"/>
    <property type="match status" value="1"/>
</dbReference>